<dbReference type="GO" id="GO:0009427">
    <property type="term" value="C:bacterial-type flagellum basal body, distal rod, L ring"/>
    <property type="evidence" value="ECO:0007669"/>
    <property type="project" value="InterPro"/>
</dbReference>
<reference evidence="9 10" key="1">
    <citation type="submission" date="2020-08" db="EMBL/GenBank/DDBJ databases">
        <title>Genomic Encyclopedia of Type Strains, Phase IV (KMG-IV): sequencing the most valuable type-strain genomes for metagenomic binning, comparative biology and taxonomic classification.</title>
        <authorList>
            <person name="Goeker M."/>
        </authorList>
    </citation>
    <scope>NUCLEOTIDE SEQUENCE [LARGE SCALE GENOMIC DNA]</scope>
    <source>
        <strain evidence="9 10">DSM 27165</strain>
    </source>
</reference>
<gene>
    <name evidence="9" type="ORF">HNQ59_003631</name>
</gene>
<evidence type="ECO:0000256" key="5">
    <source>
        <dbReference type="ARBA" id="ARBA00022729"/>
    </source>
</evidence>
<keyword evidence="8" id="KW-0998">Cell outer membrane</keyword>
<dbReference type="PANTHER" id="PTHR34933">
    <property type="entry name" value="FLAGELLAR L-RING PROTEIN"/>
    <property type="match status" value="1"/>
</dbReference>
<sequence>MEKLKSNLCIAMTGLCLVMHGGVKAESLYNERTFHSLVADAKAYRVGDLLTVQITENATASSSTDFGSSRKNDVGLKADVDGALKHGLGLQTDNGFDSKGRTQRSGRLLAQITVSVQEVRRNGDLVVSGKQLLNINDEKQEIQLTGVVRPRDIEDNNTVLSTRLGEANISYAGEGELASRQRPSWWSRLLAFIGW</sequence>
<dbReference type="GO" id="GO:0009279">
    <property type="term" value="C:cell outer membrane"/>
    <property type="evidence" value="ECO:0007669"/>
    <property type="project" value="UniProtKB-SubCell"/>
</dbReference>
<comment type="caution">
    <text evidence="9">The sequence shown here is derived from an EMBL/GenBank/DDBJ whole genome shotgun (WGS) entry which is preliminary data.</text>
</comment>
<keyword evidence="6" id="KW-0472">Membrane</keyword>
<keyword evidence="9" id="KW-0282">Flagellum</keyword>
<proteinExistence type="inferred from homology"/>
<name>A0A840MU39_9PROT</name>
<dbReference type="GO" id="GO:0071973">
    <property type="term" value="P:bacterial-type flagellum-dependent cell motility"/>
    <property type="evidence" value="ECO:0007669"/>
    <property type="project" value="InterPro"/>
</dbReference>
<evidence type="ECO:0000313" key="10">
    <source>
        <dbReference type="Proteomes" id="UP000575898"/>
    </source>
</evidence>
<evidence type="ECO:0000256" key="2">
    <source>
        <dbReference type="ARBA" id="ARBA00004117"/>
    </source>
</evidence>
<organism evidence="9 10">
    <name type="scientific">Chitinivorax tropicus</name>
    <dbReference type="NCBI Taxonomy" id="714531"/>
    <lineage>
        <taxon>Bacteria</taxon>
        <taxon>Pseudomonadati</taxon>
        <taxon>Pseudomonadota</taxon>
        <taxon>Betaproteobacteria</taxon>
        <taxon>Chitinivorax</taxon>
    </lineage>
</organism>
<dbReference type="PANTHER" id="PTHR34933:SF1">
    <property type="entry name" value="FLAGELLAR L-RING PROTEIN"/>
    <property type="match status" value="1"/>
</dbReference>
<evidence type="ECO:0000256" key="4">
    <source>
        <dbReference type="ARBA" id="ARBA00006929"/>
    </source>
</evidence>
<keyword evidence="9" id="KW-0966">Cell projection</keyword>
<comment type="function">
    <text evidence="1">Assembles around the rod to form the L-ring and probably protects the motor/basal body from shearing forces during rotation.</text>
</comment>
<keyword evidence="10" id="KW-1185">Reference proteome</keyword>
<evidence type="ECO:0000256" key="1">
    <source>
        <dbReference type="ARBA" id="ARBA00002591"/>
    </source>
</evidence>
<keyword evidence="9" id="KW-0969">Cilium</keyword>
<dbReference type="GO" id="GO:0003774">
    <property type="term" value="F:cytoskeletal motor activity"/>
    <property type="evidence" value="ECO:0007669"/>
    <property type="project" value="InterPro"/>
</dbReference>
<comment type="similarity">
    <text evidence="4">Belongs to the FlgH family.</text>
</comment>
<dbReference type="Pfam" id="PF02107">
    <property type="entry name" value="FlgH"/>
    <property type="match status" value="1"/>
</dbReference>
<evidence type="ECO:0000313" key="9">
    <source>
        <dbReference type="EMBL" id="MBB5020312.1"/>
    </source>
</evidence>
<dbReference type="Proteomes" id="UP000575898">
    <property type="component" value="Unassembled WGS sequence"/>
</dbReference>
<evidence type="ECO:0000256" key="3">
    <source>
        <dbReference type="ARBA" id="ARBA00004442"/>
    </source>
</evidence>
<dbReference type="EMBL" id="JACHHY010000030">
    <property type="protein sequence ID" value="MBB5020312.1"/>
    <property type="molecule type" value="Genomic_DNA"/>
</dbReference>
<dbReference type="PRINTS" id="PR01008">
    <property type="entry name" value="FLGLRINGFLGH"/>
</dbReference>
<keyword evidence="5" id="KW-0732">Signal</keyword>
<protein>
    <submittedName>
        <fullName evidence="9">Flagellar L-ring protein FlgH</fullName>
    </submittedName>
</protein>
<evidence type="ECO:0000256" key="7">
    <source>
        <dbReference type="ARBA" id="ARBA00023143"/>
    </source>
</evidence>
<evidence type="ECO:0000256" key="6">
    <source>
        <dbReference type="ARBA" id="ARBA00023136"/>
    </source>
</evidence>
<evidence type="ECO:0000256" key="8">
    <source>
        <dbReference type="ARBA" id="ARBA00023237"/>
    </source>
</evidence>
<dbReference type="AlphaFoldDB" id="A0A840MU39"/>
<comment type="subcellular location">
    <subcellularLocation>
        <location evidence="2">Bacterial flagellum basal body</location>
    </subcellularLocation>
    <subcellularLocation>
        <location evidence="3">Cell outer membrane</location>
    </subcellularLocation>
</comment>
<accession>A0A840MU39</accession>
<dbReference type="RefSeq" id="WP_246491067.1">
    <property type="nucleotide sequence ID" value="NZ_JACHHY010000030.1"/>
</dbReference>
<keyword evidence="7" id="KW-0975">Bacterial flagellum</keyword>
<dbReference type="InterPro" id="IPR000527">
    <property type="entry name" value="Flag_Lring"/>
</dbReference>